<sequence length="213" mass="22710">MTRTTFAASLATLLLLAAAMLPLQARAEDDDGDILSEARILRDPAIPVLGNADGDITIVEYFDYQCPYCRKISPDLAKVVRDDGHVRLVFKDWPIFGGPSIYAARLTLAAKYQDKFAEAHEALISLNEKLSEAKVDAALSAAGIDLARAKADLTAKGGEIGAVLARNHEQAMGLGFQGTPAFIIGRFRVPGAPNAQAFKQAIADARKAAASTK</sequence>
<dbReference type="SUPFAM" id="SSF52833">
    <property type="entry name" value="Thioredoxin-like"/>
    <property type="match status" value="1"/>
</dbReference>
<reference evidence="9" key="1">
    <citation type="submission" date="2020-05" db="EMBL/GenBank/DDBJ databases">
        <title>Nod-independent and nitrogen-fixing Bradyrhizobium aeschynomene sp. nov. isolated from nodules of Aeschynomene indica.</title>
        <authorList>
            <person name="Zhang Z."/>
        </authorList>
    </citation>
    <scope>NUCLEOTIDE SEQUENCE</scope>
    <source>
        <strain evidence="9">83012</strain>
    </source>
</reference>
<evidence type="ECO:0000256" key="7">
    <source>
        <dbReference type="SAM" id="SignalP"/>
    </source>
</evidence>
<dbReference type="Gene3D" id="3.40.30.10">
    <property type="entry name" value="Glutaredoxin"/>
    <property type="match status" value="1"/>
</dbReference>
<dbReference type="InterPro" id="IPR036249">
    <property type="entry name" value="Thioredoxin-like_sf"/>
</dbReference>
<dbReference type="Proteomes" id="UP000886476">
    <property type="component" value="Unassembled WGS sequence"/>
</dbReference>
<comment type="caution">
    <text evidence="9">The sequence shown here is derived from an EMBL/GenBank/DDBJ whole genome shotgun (WGS) entry which is preliminary data.</text>
</comment>
<evidence type="ECO:0000256" key="1">
    <source>
        <dbReference type="ARBA" id="ARBA00003565"/>
    </source>
</evidence>
<keyword evidence="4" id="KW-0560">Oxidoreductase</keyword>
<dbReference type="InterPro" id="IPR013766">
    <property type="entry name" value="Thioredoxin_domain"/>
</dbReference>
<feature type="signal peptide" evidence="7">
    <location>
        <begin position="1"/>
        <end position="27"/>
    </location>
</feature>
<protein>
    <submittedName>
        <fullName evidence="9">DsbA family protein</fullName>
    </submittedName>
</protein>
<gene>
    <name evidence="9" type="ORF">HL667_23770</name>
</gene>
<dbReference type="Pfam" id="PF13462">
    <property type="entry name" value="Thioredoxin_4"/>
    <property type="match status" value="1"/>
</dbReference>
<proteinExistence type="inferred from homology"/>
<keyword evidence="6" id="KW-0676">Redox-active center</keyword>
<evidence type="ECO:0000256" key="2">
    <source>
        <dbReference type="ARBA" id="ARBA00005791"/>
    </source>
</evidence>
<dbReference type="PANTHER" id="PTHR13887">
    <property type="entry name" value="GLUTATHIONE S-TRANSFERASE KAPPA"/>
    <property type="match status" value="1"/>
</dbReference>
<evidence type="ECO:0000256" key="6">
    <source>
        <dbReference type="ARBA" id="ARBA00023284"/>
    </source>
</evidence>
<feature type="domain" description="Thioredoxin" evidence="8">
    <location>
        <begin position="15"/>
        <end position="207"/>
    </location>
</feature>
<keyword evidence="3 7" id="KW-0732">Signal</keyword>
<feature type="chain" id="PRO_5046876160" evidence="7">
    <location>
        <begin position="28"/>
        <end position="213"/>
    </location>
</feature>
<dbReference type="CDD" id="cd03023">
    <property type="entry name" value="DsbA_Com1_like"/>
    <property type="match status" value="1"/>
</dbReference>
<evidence type="ECO:0000256" key="5">
    <source>
        <dbReference type="ARBA" id="ARBA00023157"/>
    </source>
</evidence>
<comment type="similarity">
    <text evidence="2">Belongs to the thioredoxin family. DsbA subfamily.</text>
</comment>
<evidence type="ECO:0000313" key="9">
    <source>
        <dbReference type="EMBL" id="NPU68040.1"/>
    </source>
</evidence>
<evidence type="ECO:0000256" key="4">
    <source>
        <dbReference type="ARBA" id="ARBA00023002"/>
    </source>
</evidence>
<comment type="function">
    <text evidence="1">May be required for disulfide bond formation in some proteins.</text>
</comment>
<keyword evidence="5" id="KW-1015">Disulfide bond</keyword>
<accession>A0ABX2CJU3</accession>
<organism evidence="9 10">
    <name type="scientific">Bradyrhizobium aeschynomenes</name>
    <dbReference type="NCBI Taxonomy" id="2734909"/>
    <lineage>
        <taxon>Bacteria</taxon>
        <taxon>Pseudomonadati</taxon>
        <taxon>Pseudomonadota</taxon>
        <taxon>Alphaproteobacteria</taxon>
        <taxon>Hyphomicrobiales</taxon>
        <taxon>Nitrobacteraceae</taxon>
        <taxon>Bradyrhizobium</taxon>
    </lineage>
</organism>
<name>A0ABX2CJU3_9BRAD</name>
<evidence type="ECO:0000259" key="8">
    <source>
        <dbReference type="PROSITE" id="PS51352"/>
    </source>
</evidence>
<dbReference type="InterPro" id="IPR012336">
    <property type="entry name" value="Thioredoxin-like_fold"/>
</dbReference>
<evidence type="ECO:0000256" key="3">
    <source>
        <dbReference type="ARBA" id="ARBA00022729"/>
    </source>
</evidence>
<dbReference type="PANTHER" id="PTHR13887:SF14">
    <property type="entry name" value="DISULFIDE BOND FORMATION PROTEIN D"/>
    <property type="match status" value="1"/>
</dbReference>
<keyword evidence="10" id="KW-1185">Reference proteome</keyword>
<dbReference type="PROSITE" id="PS51352">
    <property type="entry name" value="THIOREDOXIN_2"/>
    <property type="match status" value="1"/>
</dbReference>
<evidence type="ECO:0000313" key="10">
    <source>
        <dbReference type="Proteomes" id="UP000886476"/>
    </source>
</evidence>
<dbReference type="EMBL" id="JABFDN010000009">
    <property type="protein sequence ID" value="NPU68040.1"/>
    <property type="molecule type" value="Genomic_DNA"/>
</dbReference>
<dbReference type="RefSeq" id="WP_172113118.1">
    <property type="nucleotide sequence ID" value="NZ_JABFDN010000009.1"/>
</dbReference>